<dbReference type="PANTHER" id="PTHR43445:SF3">
    <property type="entry name" value="UDP-N-ACETYLMURAMATE--L-ALANINE LIGASE"/>
    <property type="match status" value="1"/>
</dbReference>
<evidence type="ECO:0000256" key="9">
    <source>
        <dbReference type="ARBA" id="ARBA00022960"/>
    </source>
</evidence>
<keyword evidence="12 14" id="KW-0961">Cell wall biogenesis/degradation</keyword>
<evidence type="ECO:0000256" key="11">
    <source>
        <dbReference type="ARBA" id="ARBA00023306"/>
    </source>
</evidence>
<keyword evidence="4 14" id="KW-0963">Cytoplasm</keyword>
<evidence type="ECO:0000256" key="7">
    <source>
        <dbReference type="ARBA" id="ARBA00022741"/>
    </source>
</evidence>
<protein>
    <recommendedName>
        <fullName evidence="3 14">UDP-N-acetylmuramate--L-alanine ligase</fullName>
        <ecNumber evidence="3 14">6.3.2.8</ecNumber>
    </recommendedName>
    <alternativeName>
        <fullName evidence="14">UDP-N-acetylmuramoyl-L-alanine synthetase</fullName>
    </alternativeName>
</protein>
<dbReference type="InterPro" id="IPR004101">
    <property type="entry name" value="Mur_ligase_C"/>
</dbReference>
<dbReference type="Pfam" id="PF02875">
    <property type="entry name" value="Mur_ligase_C"/>
    <property type="match status" value="1"/>
</dbReference>
<evidence type="ECO:0000256" key="6">
    <source>
        <dbReference type="ARBA" id="ARBA00022618"/>
    </source>
</evidence>
<keyword evidence="19" id="KW-1185">Reference proteome</keyword>
<evidence type="ECO:0000256" key="1">
    <source>
        <dbReference type="ARBA" id="ARBA00004496"/>
    </source>
</evidence>
<sequence>MVKILDEQINKIHFIGIGGISMSALAEIMLNQGCIVSGSDRSSSKLTEKLKNKGATIYIGHSADNITDQQLVVYTAAIPKDNPELLEAIKRNIPIMDRAEFLGLVMKKYKNSIAVSGTHGKTTTTSMISLILYRAHLDPTIMIGGELDAIGGNLRIGNSEYFITEACEYKGSFLQFYPKIGIILNIDADHLDYYKDIEEISQTFVKFSKNIAKDGILIGYAEDKRVKQILQSSGVQILSYGIDEGTLRASNISYNERGCAEFDVVKNNEILGRIRLNVPGKHNILNSLAAICCTLSLGIDFETIKDSLYEFTGTHRRFEKKGVKNGITVIDDYAHHPTEIKATIQAAKNYPHKKLYCIFQPHTYTRTLTLFDEFSKAFNGVDKLILTDIYAAREKDLGLVNSKMLADAVKNNGVDVIYIKEFEEIIKYINENLSNGDVVITMGAGDVYKIGEEFLKG</sequence>
<dbReference type="HAMAP" id="MF_00046">
    <property type="entry name" value="MurC"/>
    <property type="match status" value="1"/>
</dbReference>
<dbReference type="EMBL" id="FQVG01000085">
    <property type="protein sequence ID" value="SHF46577.1"/>
    <property type="molecule type" value="Genomic_DNA"/>
</dbReference>
<feature type="domain" description="Mur ligase N-terminal catalytic" evidence="15">
    <location>
        <begin position="11"/>
        <end position="109"/>
    </location>
</feature>
<keyword evidence="6 14" id="KW-0132">Cell division</keyword>
<keyword evidence="9 14" id="KW-0133">Cell shape</keyword>
<dbReference type="InterPro" id="IPR000713">
    <property type="entry name" value="Mur_ligase_N"/>
</dbReference>
<dbReference type="EC" id="6.3.2.8" evidence="3 14"/>
<evidence type="ECO:0000256" key="5">
    <source>
        <dbReference type="ARBA" id="ARBA00022598"/>
    </source>
</evidence>
<evidence type="ECO:0000313" key="19">
    <source>
        <dbReference type="Proteomes" id="UP000184423"/>
    </source>
</evidence>
<dbReference type="SUPFAM" id="SSF53623">
    <property type="entry name" value="MurD-like peptide ligases, catalytic domain"/>
    <property type="match status" value="1"/>
</dbReference>
<comment type="function">
    <text evidence="14">Cell wall formation.</text>
</comment>
<feature type="domain" description="Mur ligase central" evidence="17">
    <location>
        <begin position="115"/>
        <end position="293"/>
    </location>
</feature>
<gene>
    <name evidence="14" type="primary">murC</name>
    <name evidence="18" type="ORF">SAMN02746091_02586</name>
</gene>
<comment type="similarity">
    <text evidence="14">Belongs to the MurCDEF family.</text>
</comment>
<evidence type="ECO:0000256" key="4">
    <source>
        <dbReference type="ARBA" id="ARBA00022490"/>
    </source>
</evidence>
<dbReference type="GO" id="GO:0005737">
    <property type="term" value="C:cytoplasm"/>
    <property type="evidence" value="ECO:0007669"/>
    <property type="project" value="UniProtKB-SubCell"/>
</dbReference>
<organism evidence="18 19">
    <name type="scientific">Caloramator proteoclasticus DSM 10124</name>
    <dbReference type="NCBI Taxonomy" id="1121262"/>
    <lineage>
        <taxon>Bacteria</taxon>
        <taxon>Bacillati</taxon>
        <taxon>Bacillota</taxon>
        <taxon>Clostridia</taxon>
        <taxon>Eubacteriales</taxon>
        <taxon>Clostridiaceae</taxon>
        <taxon>Caloramator</taxon>
    </lineage>
</organism>
<dbReference type="GO" id="GO:0071555">
    <property type="term" value="P:cell wall organization"/>
    <property type="evidence" value="ECO:0007669"/>
    <property type="project" value="UniProtKB-KW"/>
</dbReference>
<evidence type="ECO:0000259" key="16">
    <source>
        <dbReference type="Pfam" id="PF02875"/>
    </source>
</evidence>
<accession>A0A1M5BW98</accession>
<keyword evidence="10 14" id="KW-0573">Peptidoglycan synthesis</keyword>
<dbReference type="GO" id="GO:0008763">
    <property type="term" value="F:UDP-N-acetylmuramate-L-alanine ligase activity"/>
    <property type="evidence" value="ECO:0007669"/>
    <property type="project" value="UniProtKB-UniRule"/>
</dbReference>
<evidence type="ECO:0000256" key="10">
    <source>
        <dbReference type="ARBA" id="ARBA00022984"/>
    </source>
</evidence>
<keyword evidence="5 14" id="KW-0436">Ligase</keyword>
<dbReference type="SUPFAM" id="SSF53244">
    <property type="entry name" value="MurD-like peptide ligases, peptide-binding domain"/>
    <property type="match status" value="1"/>
</dbReference>
<dbReference type="Gene3D" id="3.90.190.20">
    <property type="entry name" value="Mur ligase, C-terminal domain"/>
    <property type="match status" value="1"/>
</dbReference>
<dbReference type="GO" id="GO:0009252">
    <property type="term" value="P:peptidoglycan biosynthetic process"/>
    <property type="evidence" value="ECO:0007669"/>
    <property type="project" value="UniProtKB-UniRule"/>
</dbReference>
<keyword evidence="11 14" id="KW-0131">Cell cycle</keyword>
<dbReference type="InterPro" id="IPR036615">
    <property type="entry name" value="Mur_ligase_C_dom_sf"/>
</dbReference>
<dbReference type="InterPro" id="IPR050061">
    <property type="entry name" value="MurCDEF_pg_biosynth"/>
</dbReference>
<dbReference type="RefSeq" id="WP_073250283.1">
    <property type="nucleotide sequence ID" value="NZ_FQVG01000085.1"/>
</dbReference>
<evidence type="ECO:0000259" key="15">
    <source>
        <dbReference type="Pfam" id="PF01225"/>
    </source>
</evidence>
<dbReference type="UniPathway" id="UPA00219"/>
<dbReference type="PANTHER" id="PTHR43445">
    <property type="entry name" value="UDP-N-ACETYLMURAMATE--L-ALANINE LIGASE-RELATED"/>
    <property type="match status" value="1"/>
</dbReference>
<dbReference type="Gene3D" id="3.40.1190.10">
    <property type="entry name" value="Mur-like, catalytic domain"/>
    <property type="match status" value="1"/>
</dbReference>
<evidence type="ECO:0000256" key="2">
    <source>
        <dbReference type="ARBA" id="ARBA00004752"/>
    </source>
</evidence>
<name>A0A1M5BW98_9CLOT</name>
<dbReference type="GO" id="GO:0005524">
    <property type="term" value="F:ATP binding"/>
    <property type="evidence" value="ECO:0007669"/>
    <property type="project" value="UniProtKB-UniRule"/>
</dbReference>
<feature type="domain" description="Mur ligase C-terminal" evidence="16">
    <location>
        <begin position="316"/>
        <end position="445"/>
    </location>
</feature>
<dbReference type="InterPro" id="IPR036565">
    <property type="entry name" value="Mur-like_cat_sf"/>
</dbReference>
<proteinExistence type="inferred from homology"/>
<evidence type="ECO:0000256" key="8">
    <source>
        <dbReference type="ARBA" id="ARBA00022840"/>
    </source>
</evidence>
<keyword evidence="8 14" id="KW-0067">ATP-binding</keyword>
<dbReference type="NCBIfam" id="TIGR01082">
    <property type="entry name" value="murC"/>
    <property type="match status" value="1"/>
</dbReference>
<dbReference type="Gene3D" id="3.40.50.720">
    <property type="entry name" value="NAD(P)-binding Rossmann-like Domain"/>
    <property type="match status" value="1"/>
</dbReference>
<dbReference type="GO" id="GO:0051301">
    <property type="term" value="P:cell division"/>
    <property type="evidence" value="ECO:0007669"/>
    <property type="project" value="UniProtKB-KW"/>
</dbReference>
<evidence type="ECO:0000313" key="18">
    <source>
        <dbReference type="EMBL" id="SHF46577.1"/>
    </source>
</evidence>
<comment type="catalytic activity">
    <reaction evidence="13 14">
        <text>UDP-N-acetyl-alpha-D-muramate + L-alanine + ATP = UDP-N-acetyl-alpha-D-muramoyl-L-alanine + ADP + phosphate + H(+)</text>
        <dbReference type="Rhea" id="RHEA:23372"/>
        <dbReference type="ChEBI" id="CHEBI:15378"/>
        <dbReference type="ChEBI" id="CHEBI:30616"/>
        <dbReference type="ChEBI" id="CHEBI:43474"/>
        <dbReference type="ChEBI" id="CHEBI:57972"/>
        <dbReference type="ChEBI" id="CHEBI:70757"/>
        <dbReference type="ChEBI" id="CHEBI:83898"/>
        <dbReference type="ChEBI" id="CHEBI:456216"/>
        <dbReference type="EC" id="6.3.2.8"/>
    </reaction>
</comment>
<dbReference type="AlphaFoldDB" id="A0A1M5BW98"/>
<dbReference type="GO" id="GO:0008360">
    <property type="term" value="P:regulation of cell shape"/>
    <property type="evidence" value="ECO:0007669"/>
    <property type="project" value="UniProtKB-KW"/>
</dbReference>
<dbReference type="SUPFAM" id="SSF51984">
    <property type="entry name" value="MurCD N-terminal domain"/>
    <property type="match status" value="1"/>
</dbReference>
<keyword evidence="7 14" id="KW-0547">Nucleotide-binding</keyword>
<feature type="binding site" evidence="14">
    <location>
        <begin position="117"/>
        <end position="123"/>
    </location>
    <ligand>
        <name>ATP</name>
        <dbReference type="ChEBI" id="CHEBI:30616"/>
    </ligand>
</feature>
<comment type="subcellular location">
    <subcellularLocation>
        <location evidence="1 14">Cytoplasm</location>
    </subcellularLocation>
</comment>
<evidence type="ECO:0000259" key="17">
    <source>
        <dbReference type="Pfam" id="PF08245"/>
    </source>
</evidence>
<evidence type="ECO:0000256" key="3">
    <source>
        <dbReference type="ARBA" id="ARBA00012211"/>
    </source>
</evidence>
<evidence type="ECO:0000256" key="14">
    <source>
        <dbReference type="HAMAP-Rule" id="MF_00046"/>
    </source>
</evidence>
<evidence type="ECO:0000256" key="12">
    <source>
        <dbReference type="ARBA" id="ARBA00023316"/>
    </source>
</evidence>
<dbReference type="InterPro" id="IPR005758">
    <property type="entry name" value="UDP-N-AcMur_Ala_ligase_MurC"/>
</dbReference>
<evidence type="ECO:0000256" key="13">
    <source>
        <dbReference type="ARBA" id="ARBA00047833"/>
    </source>
</evidence>
<comment type="pathway">
    <text evidence="2 14">Cell wall biogenesis; peptidoglycan biosynthesis.</text>
</comment>
<reference evidence="19" key="1">
    <citation type="submission" date="2016-11" db="EMBL/GenBank/DDBJ databases">
        <authorList>
            <person name="Varghese N."/>
            <person name="Submissions S."/>
        </authorList>
    </citation>
    <scope>NUCLEOTIDE SEQUENCE [LARGE SCALE GENOMIC DNA]</scope>
    <source>
        <strain evidence="19">DSM 10124</strain>
    </source>
</reference>
<dbReference type="Pfam" id="PF08245">
    <property type="entry name" value="Mur_ligase_M"/>
    <property type="match status" value="1"/>
</dbReference>
<dbReference type="Pfam" id="PF01225">
    <property type="entry name" value="Mur_ligase"/>
    <property type="match status" value="1"/>
</dbReference>
<dbReference type="InterPro" id="IPR013221">
    <property type="entry name" value="Mur_ligase_cen"/>
</dbReference>
<dbReference type="Proteomes" id="UP000184423">
    <property type="component" value="Unassembled WGS sequence"/>
</dbReference>